<dbReference type="AlphaFoldDB" id="A0A371QUS1"/>
<feature type="transmembrane region" description="Helical" evidence="1">
    <location>
        <begin position="71"/>
        <end position="90"/>
    </location>
</feature>
<name>A0A371QUS1_9CREN</name>
<keyword evidence="1" id="KW-0472">Membrane</keyword>
<keyword evidence="1" id="KW-0812">Transmembrane</keyword>
<dbReference type="OrthoDB" id="29198at2157"/>
<evidence type="ECO:0000313" key="4">
    <source>
        <dbReference type="Proteomes" id="UP000256877"/>
    </source>
</evidence>
<feature type="transmembrane region" description="Helical" evidence="1">
    <location>
        <begin position="9"/>
        <end position="42"/>
    </location>
</feature>
<comment type="caution">
    <text evidence="2">The sequence shown here is derived from an EMBL/GenBank/DDBJ whole genome shotgun (WGS) entry which is preliminary data.</text>
</comment>
<evidence type="ECO:0000313" key="2">
    <source>
        <dbReference type="EMBL" id="RFA93474.1"/>
    </source>
</evidence>
<feature type="transmembrane region" description="Helical" evidence="1">
    <location>
        <begin position="163"/>
        <end position="186"/>
    </location>
</feature>
<organism evidence="2 5">
    <name type="scientific">Pyrobaculum aerophilum</name>
    <dbReference type="NCBI Taxonomy" id="13773"/>
    <lineage>
        <taxon>Archaea</taxon>
        <taxon>Thermoproteota</taxon>
        <taxon>Thermoprotei</taxon>
        <taxon>Thermoproteales</taxon>
        <taxon>Thermoproteaceae</taxon>
        <taxon>Pyrobaculum</taxon>
    </lineage>
</organism>
<dbReference type="RefSeq" id="WP_116421997.1">
    <property type="nucleotide sequence ID" value="NZ_NMUE01000062.1"/>
</dbReference>
<proteinExistence type="predicted"/>
<evidence type="ECO:0000256" key="1">
    <source>
        <dbReference type="SAM" id="Phobius"/>
    </source>
</evidence>
<dbReference type="Proteomes" id="UP000257123">
    <property type="component" value="Unassembled WGS sequence"/>
</dbReference>
<accession>A0A371QUS1</accession>
<dbReference type="Proteomes" id="UP000256877">
    <property type="component" value="Unassembled WGS sequence"/>
</dbReference>
<reference evidence="4 5" key="1">
    <citation type="submission" date="2017-07" db="EMBL/GenBank/DDBJ databases">
        <title>Draft genome sequence of aerobic hyperthermophilic archaea, Pyrobaculum aerophilum YKB31 and YKB32.</title>
        <authorList>
            <person name="Mochizuki T."/>
            <person name="Berliner A.J."/>
            <person name="Yoshida-Takashima Y."/>
            <person name="Takaki Y."/>
            <person name="Nunoura T."/>
            <person name="Takai K."/>
        </authorList>
    </citation>
    <scope>NUCLEOTIDE SEQUENCE [LARGE SCALE GENOMIC DNA]</scope>
    <source>
        <strain evidence="2 5">YKB31</strain>
        <strain evidence="3 4">YKB32</strain>
    </source>
</reference>
<protein>
    <submittedName>
        <fullName evidence="2">Uncharacterized protein</fullName>
    </submittedName>
</protein>
<keyword evidence="1" id="KW-1133">Transmembrane helix</keyword>
<evidence type="ECO:0000313" key="5">
    <source>
        <dbReference type="Proteomes" id="UP000257123"/>
    </source>
</evidence>
<gene>
    <name evidence="2" type="ORF">CGL51_12890</name>
    <name evidence="3" type="ORF">CGL52_00290</name>
</gene>
<feature type="transmembrane region" description="Helical" evidence="1">
    <location>
        <begin position="119"/>
        <end position="143"/>
    </location>
</feature>
<dbReference type="EMBL" id="NMUF01000001">
    <property type="protein sequence ID" value="RFB00341.1"/>
    <property type="molecule type" value="Genomic_DNA"/>
</dbReference>
<evidence type="ECO:0000313" key="3">
    <source>
        <dbReference type="EMBL" id="RFB00341.1"/>
    </source>
</evidence>
<sequence>MQRYIMTSLALYAASFAAGIAGVSLLSALLSIGALFLIAVFLMKAHSLLIALKDKFWDKLSGVWLGGEYSAALWLFLLSGIGSEALLAIISSQFESIAALFPIDAAQGEVINQEVLNKAFALAALSLGLAALAAVGLAAWAYLIEVFTRDVYLIKVATGVGEFRPYSATFYILLSLITLGFLYYFWLYSLWRWISQLTSSTK</sequence>
<dbReference type="EMBL" id="NMUE01000062">
    <property type="protein sequence ID" value="RFA93474.1"/>
    <property type="molecule type" value="Genomic_DNA"/>
</dbReference>